<dbReference type="FunFam" id="3.40.50.2020:FF:000020">
    <property type="entry name" value="Bifunctional protein PyrR"/>
    <property type="match status" value="1"/>
</dbReference>
<dbReference type="InterPro" id="IPR000836">
    <property type="entry name" value="PRTase_dom"/>
</dbReference>
<dbReference type="InterPro" id="IPR023050">
    <property type="entry name" value="PyrR"/>
</dbReference>
<evidence type="ECO:0000256" key="1">
    <source>
        <dbReference type="ARBA" id="ARBA00005565"/>
    </source>
</evidence>
<keyword evidence="7" id="KW-1185">Reference proteome</keyword>
<keyword evidence="4 6" id="KW-0328">Glycosyltransferase</keyword>
<dbReference type="EMBL" id="FQVB01000031">
    <property type="protein sequence ID" value="SHF90421.1"/>
    <property type="molecule type" value="Genomic_DNA"/>
</dbReference>
<comment type="function">
    <text evidence="4">Also displays a weak uracil phosphoribosyltransferase activity which is not physiologically significant.</text>
</comment>
<comment type="similarity">
    <text evidence="1 4">Belongs to the purine/pyrimidine phosphoribosyltransferase family. PyrR subfamily.</text>
</comment>
<dbReference type="Pfam" id="PF00156">
    <property type="entry name" value="Pribosyltran"/>
    <property type="match status" value="1"/>
</dbReference>
<keyword evidence="4 6" id="KW-0808">Transferase</keyword>
<gene>
    <name evidence="4" type="primary">pyrR</name>
    <name evidence="6" type="ORF">SAMN02745206_02884</name>
</gene>
<sequence length="184" mass="21013">MGREIQERIVMEHSEMEGALRDMARQIVRDLDDPERLVLVGIHTGGVYLAQRLGQILEREHDLKVPIGTLDINLYRDDWSRLHTQPVVRSTRLPFSVDDKDVVLVDDVLFTGRTIRAALDALMDYGRPRRVRVAALVDRGHRELPICAHFVGLELETLPDEQVNVYLKEKDGSDRVVLECRPAA</sequence>
<protein>
    <recommendedName>
        <fullName evidence="4">Bifunctional protein PyrR</fullName>
    </recommendedName>
    <domain>
        <recommendedName>
            <fullName evidence="4">Pyrimidine operon regulatory protein</fullName>
        </recommendedName>
    </domain>
    <domain>
        <recommendedName>
            <fullName evidence="4">Uracil phosphoribosyltransferase</fullName>
            <shortName evidence="4">UPRTase</shortName>
            <ecNumber evidence="4">2.4.2.9</ecNumber>
        </recommendedName>
    </domain>
</protein>
<keyword evidence="2 4" id="KW-0805">Transcription regulation</keyword>
<dbReference type="PANTHER" id="PTHR11608:SF0">
    <property type="entry name" value="BIFUNCTIONAL PROTEIN PYRR"/>
    <property type="match status" value="1"/>
</dbReference>
<evidence type="ECO:0000256" key="2">
    <source>
        <dbReference type="ARBA" id="ARBA00023015"/>
    </source>
</evidence>
<accession>A0A1M5FGZ8</accession>
<dbReference type="GO" id="GO:0004845">
    <property type="term" value="F:uracil phosphoribosyltransferase activity"/>
    <property type="evidence" value="ECO:0007669"/>
    <property type="project" value="UniProtKB-UniRule"/>
</dbReference>
<dbReference type="Proteomes" id="UP000184076">
    <property type="component" value="Unassembled WGS sequence"/>
</dbReference>
<feature type="domain" description="Phosphoribosyltransferase" evidence="5">
    <location>
        <begin position="13"/>
        <end position="154"/>
    </location>
</feature>
<dbReference type="EC" id="2.4.2.9" evidence="4"/>
<dbReference type="NCBIfam" id="NF003549">
    <property type="entry name" value="PRK05205.1-5"/>
    <property type="match status" value="1"/>
</dbReference>
<evidence type="ECO:0000259" key="5">
    <source>
        <dbReference type="Pfam" id="PF00156"/>
    </source>
</evidence>
<dbReference type="CDD" id="cd06223">
    <property type="entry name" value="PRTases_typeI"/>
    <property type="match status" value="1"/>
</dbReference>
<organism evidence="6 7">
    <name type="scientific">Desulfacinum infernum DSM 9756</name>
    <dbReference type="NCBI Taxonomy" id="1121391"/>
    <lineage>
        <taxon>Bacteria</taxon>
        <taxon>Pseudomonadati</taxon>
        <taxon>Thermodesulfobacteriota</taxon>
        <taxon>Syntrophobacteria</taxon>
        <taxon>Syntrophobacterales</taxon>
        <taxon>Syntrophobacteraceae</taxon>
        <taxon>Desulfacinum</taxon>
    </lineage>
</organism>
<keyword evidence="3 4" id="KW-0804">Transcription</keyword>
<comment type="catalytic activity">
    <reaction evidence="4">
        <text>UMP + diphosphate = 5-phospho-alpha-D-ribose 1-diphosphate + uracil</text>
        <dbReference type="Rhea" id="RHEA:13017"/>
        <dbReference type="ChEBI" id="CHEBI:17568"/>
        <dbReference type="ChEBI" id="CHEBI:33019"/>
        <dbReference type="ChEBI" id="CHEBI:57865"/>
        <dbReference type="ChEBI" id="CHEBI:58017"/>
        <dbReference type="EC" id="2.4.2.9"/>
    </reaction>
</comment>
<evidence type="ECO:0000313" key="6">
    <source>
        <dbReference type="EMBL" id="SHF90421.1"/>
    </source>
</evidence>
<proteinExistence type="inferred from homology"/>
<name>A0A1M5FGZ8_9BACT</name>
<dbReference type="RefSeq" id="WP_178372001.1">
    <property type="nucleotide sequence ID" value="NZ_FQVB01000031.1"/>
</dbReference>
<dbReference type="PANTHER" id="PTHR11608">
    <property type="entry name" value="BIFUNCTIONAL PROTEIN PYRR"/>
    <property type="match status" value="1"/>
</dbReference>
<evidence type="ECO:0000313" key="7">
    <source>
        <dbReference type="Proteomes" id="UP000184076"/>
    </source>
</evidence>
<feature type="short sequence motif" description="PRPP-binding" evidence="4">
    <location>
        <begin position="102"/>
        <end position="114"/>
    </location>
</feature>
<dbReference type="InterPro" id="IPR050137">
    <property type="entry name" value="PyrR_bifunctional"/>
</dbReference>
<dbReference type="Gene3D" id="3.40.50.2020">
    <property type="match status" value="1"/>
</dbReference>
<comment type="function">
    <text evidence="4">Regulates the transcription of the pyrimidine nucleotide (pyr) operon in response to exogenous pyrimidines.</text>
</comment>
<dbReference type="STRING" id="1121391.SAMN02745206_02884"/>
<reference evidence="7" key="1">
    <citation type="submission" date="2016-11" db="EMBL/GenBank/DDBJ databases">
        <authorList>
            <person name="Varghese N."/>
            <person name="Submissions S."/>
        </authorList>
    </citation>
    <scope>NUCLEOTIDE SEQUENCE [LARGE SCALE GENOMIC DNA]</scope>
    <source>
        <strain evidence="7">DSM 9756</strain>
    </source>
</reference>
<dbReference type="HAMAP" id="MF_01219">
    <property type="entry name" value="PyrR"/>
    <property type="match status" value="1"/>
</dbReference>
<dbReference type="GO" id="GO:0006355">
    <property type="term" value="P:regulation of DNA-templated transcription"/>
    <property type="evidence" value="ECO:0007669"/>
    <property type="project" value="UniProtKB-UniRule"/>
</dbReference>
<evidence type="ECO:0000256" key="3">
    <source>
        <dbReference type="ARBA" id="ARBA00023163"/>
    </source>
</evidence>
<dbReference type="AlphaFoldDB" id="A0A1M5FGZ8"/>
<dbReference type="NCBIfam" id="NF003545">
    <property type="entry name" value="PRK05205.1-1"/>
    <property type="match status" value="1"/>
</dbReference>
<dbReference type="SUPFAM" id="SSF53271">
    <property type="entry name" value="PRTase-like"/>
    <property type="match status" value="1"/>
</dbReference>
<dbReference type="InterPro" id="IPR029057">
    <property type="entry name" value="PRTase-like"/>
</dbReference>
<evidence type="ECO:0000256" key="4">
    <source>
        <dbReference type="HAMAP-Rule" id="MF_01219"/>
    </source>
</evidence>